<keyword evidence="2" id="KW-1003">Cell membrane</keyword>
<dbReference type="SUPFAM" id="SSF58104">
    <property type="entry name" value="Methyl-accepting chemotaxis protein (MCP) signaling domain"/>
    <property type="match status" value="1"/>
</dbReference>
<dbReference type="InterPro" id="IPR004090">
    <property type="entry name" value="Chemotax_Me-accpt_rcpt"/>
</dbReference>
<evidence type="ECO:0000256" key="4">
    <source>
        <dbReference type="ARBA" id="ARBA00029447"/>
    </source>
</evidence>
<dbReference type="EMBL" id="CXST01000002">
    <property type="protein sequence ID" value="CTQ44603.1"/>
    <property type="molecule type" value="Genomic_DNA"/>
</dbReference>
<dbReference type="PRINTS" id="PR00260">
    <property type="entry name" value="CHEMTRNSDUCR"/>
</dbReference>
<keyword evidence="3 5" id="KW-0807">Transducer</keyword>
<feature type="transmembrane region" description="Helical" evidence="6">
    <location>
        <begin position="464"/>
        <end position="486"/>
    </location>
</feature>
<dbReference type="PROSITE" id="PS50885">
    <property type="entry name" value="HAMP"/>
    <property type="match status" value="1"/>
</dbReference>
<dbReference type="Gene3D" id="6.10.340.10">
    <property type="match status" value="1"/>
</dbReference>
<protein>
    <submittedName>
        <fullName evidence="10">Methyl-accepting chemotaxis protein 4</fullName>
    </submittedName>
</protein>
<sequence>MFIALRNTDRTTMQLFRLCGDKMKRILKVLTDLKFGFKVGGGFLAVLLLTAVVGGVGFLAIHGLSARFVVADQAAKVAGQVQATSLLREDYLNNPSADLRNSVLEGVATLQGELDLLTNEIAGDTASEAQVAGAKDAVSSFSTTFDQVAEQTVQQAERIATLQKSTNDLEALATNISDAVLTEEKRISAEAFAANSQLDDANQLQRTVFELKDEVVKVHMLYLKGSGNIDGEDLTSAIDTARNLVSSTKQMKYKQIDGIDRKTVSKLASQANKLNAALENLTKDLGFSEAYEARQAVGNAIDGMNGFTEEILGQVHPVVSKAKTDALTASTRLATVRSIAEKATSLNEMALAARAETLYLFGAFGVSDQSAVEEQIANLQGLEKDMVKYAMILPSAADAINAIPESVATLDKSFREMLVTKADLAAKRVELDDLTRKVSADITSISAAQSQAANSAATAAKVQIAVTILLAILGGIGLAFILNLAITRPIRTITGVMDRLANGNNEVVIPGIDRGDEIGDMSRTVQVFRDNAVERAQLQEQNAREEASRQERQARIDSLIHSFRTKAEEALGSVETTAGGLDNTAQALTEIARDSAGYASETQASSNETTNNVQTVASAAEELAASIGEISRQVAQTTEIVDRATTGTRITNQKVEGLAEAATKIGEVVTLIQAIAEQTNLLALNATIEAARAGEAGRGFAVVAAEVKELATQTSKATEEISSQITEIQNATKESVVAIGEIAETMTEVNTYTTAIASAVEQQGAATAEISQNVQRAAEGTGAVSSSMSQLSQAVDQTSSSADMVLSASGELTQKTHELKREVEQFLSEVAAA</sequence>
<dbReference type="CDD" id="cd06225">
    <property type="entry name" value="HAMP"/>
    <property type="match status" value="1"/>
</dbReference>
<name>A0A0M6Y4X3_9HYPH</name>
<evidence type="ECO:0000256" key="1">
    <source>
        <dbReference type="ARBA" id="ARBA00004429"/>
    </source>
</evidence>
<proteinExistence type="inferred from homology"/>
<gene>
    <name evidence="10" type="primary">mcp4_8</name>
    <name evidence="10" type="ORF">LAL4801_03048</name>
</gene>
<evidence type="ECO:0000256" key="2">
    <source>
        <dbReference type="ARBA" id="ARBA00022519"/>
    </source>
</evidence>
<evidence type="ECO:0000313" key="10">
    <source>
        <dbReference type="EMBL" id="CTQ44603.1"/>
    </source>
</evidence>
<dbReference type="PROSITE" id="PS50192">
    <property type="entry name" value="T_SNARE"/>
    <property type="match status" value="1"/>
</dbReference>
<dbReference type="GO" id="GO:0005886">
    <property type="term" value="C:plasma membrane"/>
    <property type="evidence" value="ECO:0007669"/>
    <property type="project" value="UniProtKB-SubCell"/>
</dbReference>
<evidence type="ECO:0000259" key="9">
    <source>
        <dbReference type="PROSITE" id="PS50885"/>
    </source>
</evidence>
<dbReference type="AlphaFoldDB" id="A0A0M6Y4X3"/>
<dbReference type="SMART" id="SM00304">
    <property type="entry name" value="HAMP"/>
    <property type="match status" value="1"/>
</dbReference>
<comment type="subcellular location">
    <subcellularLocation>
        <location evidence="1">Cell inner membrane</location>
        <topology evidence="1">Multi-pass membrane protein</topology>
    </subcellularLocation>
</comment>
<evidence type="ECO:0000259" key="8">
    <source>
        <dbReference type="PROSITE" id="PS50192"/>
    </source>
</evidence>
<dbReference type="InterPro" id="IPR004089">
    <property type="entry name" value="MCPsignal_dom"/>
</dbReference>
<keyword evidence="11" id="KW-1185">Reference proteome</keyword>
<feature type="domain" description="HAMP" evidence="9">
    <location>
        <begin position="484"/>
        <end position="537"/>
    </location>
</feature>
<reference evidence="11" key="1">
    <citation type="submission" date="2015-07" db="EMBL/GenBank/DDBJ databases">
        <authorList>
            <person name="Rodrigo-Torres Lidia"/>
            <person name="Arahal R.David."/>
        </authorList>
    </citation>
    <scope>NUCLEOTIDE SEQUENCE [LARGE SCALE GENOMIC DNA]</scope>
    <source>
        <strain evidence="11">CECT 4801</strain>
    </source>
</reference>
<dbReference type="STRING" id="187304.B0E33_08035"/>
<feature type="transmembrane region" description="Helical" evidence="6">
    <location>
        <begin position="35"/>
        <end position="61"/>
    </location>
</feature>
<evidence type="ECO:0000259" key="7">
    <source>
        <dbReference type="PROSITE" id="PS50111"/>
    </source>
</evidence>
<dbReference type="PROSITE" id="PS50111">
    <property type="entry name" value="CHEMOTAXIS_TRANSDUC_2"/>
    <property type="match status" value="1"/>
</dbReference>
<accession>A0A0M6Y4X3</accession>
<feature type="domain" description="T-SNARE coiled-coil homology" evidence="8">
    <location>
        <begin position="729"/>
        <end position="791"/>
    </location>
</feature>
<comment type="similarity">
    <text evidence="4">Belongs to the methyl-accepting chemotaxis (MCP) protein family.</text>
</comment>
<dbReference type="GO" id="GO:0006935">
    <property type="term" value="P:chemotaxis"/>
    <property type="evidence" value="ECO:0007669"/>
    <property type="project" value="InterPro"/>
</dbReference>
<keyword evidence="2" id="KW-0997">Cell inner membrane</keyword>
<evidence type="ECO:0000256" key="3">
    <source>
        <dbReference type="ARBA" id="ARBA00023224"/>
    </source>
</evidence>
<dbReference type="InterPro" id="IPR000727">
    <property type="entry name" value="T_SNARE_dom"/>
</dbReference>
<evidence type="ECO:0000256" key="6">
    <source>
        <dbReference type="SAM" id="Phobius"/>
    </source>
</evidence>
<dbReference type="Proteomes" id="UP000048926">
    <property type="component" value="Unassembled WGS sequence"/>
</dbReference>
<evidence type="ECO:0000313" key="11">
    <source>
        <dbReference type="Proteomes" id="UP000048926"/>
    </source>
</evidence>
<keyword evidence="6" id="KW-0472">Membrane</keyword>
<dbReference type="Pfam" id="PF00015">
    <property type="entry name" value="MCPsignal"/>
    <property type="match status" value="1"/>
</dbReference>
<keyword evidence="6" id="KW-0812">Transmembrane</keyword>
<organism evidence="10 11">
    <name type="scientific">Roseibium aggregatum</name>
    <dbReference type="NCBI Taxonomy" id="187304"/>
    <lineage>
        <taxon>Bacteria</taxon>
        <taxon>Pseudomonadati</taxon>
        <taxon>Pseudomonadota</taxon>
        <taxon>Alphaproteobacteria</taxon>
        <taxon>Hyphomicrobiales</taxon>
        <taxon>Stappiaceae</taxon>
        <taxon>Roseibium</taxon>
    </lineage>
</organism>
<dbReference type="GO" id="GO:0004888">
    <property type="term" value="F:transmembrane signaling receptor activity"/>
    <property type="evidence" value="ECO:0007669"/>
    <property type="project" value="InterPro"/>
</dbReference>
<dbReference type="PANTHER" id="PTHR32089:SF112">
    <property type="entry name" value="LYSOZYME-LIKE PROTEIN-RELATED"/>
    <property type="match status" value="1"/>
</dbReference>
<dbReference type="GO" id="GO:0007165">
    <property type="term" value="P:signal transduction"/>
    <property type="evidence" value="ECO:0007669"/>
    <property type="project" value="UniProtKB-KW"/>
</dbReference>
<dbReference type="PANTHER" id="PTHR32089">
    <property type="entry name" value="METHYL-ACCEPTING CHEMOTAXIS PROTEIN MCPB"/>
    <property type="match status" value="1"/>
</dbReference>
<dbReference type="Pfam" id="PF00672">
    <property type="entry name" value="HAMP"/>
    <property type="match status" value="1"/>
</dbReference>
<evidence type="ECO:0000256" key="5">
    <source>
        <dbReference type="PROSITE-ProRule" id="PRU00284"/>
    </source>
</evidence>
<dbReference type="SMART" id="SM00283">
    <property type="entry name" value="MA"/>
    <property type="match status" value="1"/>
</dbReference>
<feature type="domain" description="Methyl-accepting transducer" evidence="7">
    <location>
        <begin position="577"/>
        <end position="813"/>
    </location>
</feature>
<dbReference type="InterPro" id="IPR003660">
    <property type="entry name" value="HAMP_dom"/>
</dbReference>
<keyword evidence="6" id="KW-1133">Transmembrane helix</keyword>
<dbReference type="Gene3D" id="1.10.287.950">
    <property type="entry name" value="Methyl-accepting chemotaxis protein"/>
    <property type="match status" value="1"/>
</dbReference>